<accession>A0A7C9P2A0</accession>
<organism evidence="1 2">
    <name type="scientific">Vreelandella alkaliphila</name>
    <dbReference type="NCBI Taxonomy" id="272774"/>
    <lineage>
        <taxon>Bacteria</taxon>
        <taxon>Pseudomonadati</taxon>
        <taxon>Pseudomonadota</taxon>
        <taxon>Gammaproteobacteria</taxon>
        <taxon>Oceanospirillales</taxon>
        <taxon>Halomonadaceae</taxon>
        <taxon>Vreelandella</taxon>
    </lineage>
</organism>
<feature type="non-terminal residue" evidence="1">
    <location>
        <position position="475"/>
    </location>
</feature>
<dbReference type="EMBL" id="JAAEHK010000048">
    <property type="protein sequence ID" value="NDL72253.1"/>
    <property type="molecule type" value="Genomic_DNA"/>
</dbReference>
<comment type="caution">
    <text evidence="1">The sequence shown here is derived from an EMBL/GenBank/DDBJ whole genome shotgun (WGS) entry which is preliminary data.</text>
</comment>
<proteinExistence type="predicted"/>
<dbReference type="RefSeq" id="WP_162220083.1">
    <property type="nucleotide sequence ID" value="NZ_JAAEHK010000048.1"/>
</dbReference>
<dbReference type="AlphaFoldDB" id="A0A7C9P2A0"/>
<reference evidence="1 2" key="1">
    <citation type="submission" date="2020-01" db="EMBL/GenBank/DDBJ databases">
        <title>Whole genome sequencing of Halomonas alkaliphila strain LS44.</title>
        <authorList>
            <person name="Kumar S."/>
            <person name="Paul D."/>
            <person name="Shouche Y."/>
            <person name="Suryavanshi M.V."/>
        </authorList>
    </citation>
    <scope>NUCLEOTIDE SEQUENCE [LARGE SCALE GENOMIC DNA]</scope>
    <source>
        <strain evidence="1 2">LS44</strain>
    </source>
</reference>
<gene>
    <name evidence="1" type="ORF">GPL32_17270</name>
</gene>
<dbReference type="OrthoDB" id="8566616at2"/>
<evidence type="ECO:0000313" key="2">
    <source>
        <dbReference type="Proteomes" id="UP000480312"/>
    </source>
</evidence>
<dbReference type="Proteomes" id="UP000480312">
    <property type="component" value="Unassembled WGS sequence"/>
</dbReference>
<protein>
    <recommendedName>
        <fullName evidence="3">Replication protein</fullName>
    </recommendedName>
</protein>
<evidence type="ECO:0008006" key="3">
    <source>
        <dbReference type="Google" id="ProtNLM"/>
    </source>
</evidence>
<name>A0A7C9P2A0_9GAMM</name>
<sequence length="475" mass="53702">MLSKNEKIVERYYLQNLASKLCYMEGKKQGLKYPQNWHKVSKCRVSRFASDSDVSVLKSKEHGTSHYGGLIVCARSWVCPVCAPIMQARRAERVAQAFQWANSLDLRTDAIQLAKAEYARRNVEDAQHDNGLIQKKKRRQFMPSPELLQNKIKVVMVTFTTPHSKADTVQSLFLRFQLAMASMKEHRKYIEFKKYVGYIGEITASEITFGLNGPHIHRHVLYFVKDVSDNETKTIFQDFFNRGWGNALQRAGLLDAYGTKQHNDFMQHGVDVIARAHESDYLTKQGKEEAWGADAEVSKATSKTGKTFGKTPFEVLATSAKSVGAVSIFLDYVKGTKGKAQLTFSPGFKRLIGLDELGDEAQDELDASESDTPADLLASLGYSDWSLVVKSNNRGQLLKIATEEGSEGIDAFIQSLKADKSGFDDEALFFKHFDKLVSRFKEFPNSFLDPEIYKTSDDMKDFVVEYYSSCLLYHI</sequence>
<evidence type="ECO:0000313" key="1">
    <source>
        <dbReference type="EMBL" id="NDL72253.1"/>
    </source>
</evidence>